<evidence type="ECO:0000256" key="8">
    <source>
        <dbReference type="SAM" id="Phobius"/>
    </source>
</evidence>
<dbReference type="GO" id="GO:0006364">
    <property type="term" value="P:rRNA processing"/>
    <property type="evidence" value="ECO:0007669"/>
    <property type="project" value="InterPro"/>
</dbReference>
<dbReference type="GO" id="GO:0019843">
    <property type="term" value="F:rRNA binding"/>
    <property type="evidence" value="ECO:0007669"/>
    <property type="project" value="InterPro"/>
</dbReference>
<keyword evidence="11" id="KW-1185">Reference proteome</keyword>
<keyword evidence="5" id="KW-0690">Ribosome biogenesis</keyword>
<dbReference type="SMART" id="SM00879">
    <property type="entry name" value="Brix"/>
    <property type="match status" value="1"/>
</dbReference>
<dbReference type="GO" id="GO:0005730">
    <property type="term" value="C:nucleolus"/>
    <property type="evidence" value="ECO:0007669"/>
    <property type="project" value="UniProtKB-SubCell"/>
</dbReference>
<dbReference type="AlphaFoldDB" id="A0A672I1K1"/>
<dbReference type="InterPro" id="IPR026532">
    <property type="entry name" value="BRX1"/>
</dbReference>
<keyword evidence="8" id="KW-1133">Transmembrane helix</keyword>
<feature type="transmembrane region" description="Helical" evidence="8">
    <location>
        <begin position="257"/>
        <end position="277"/>
    </location>
</feature>
<dbReference type="GO" id="GO:0000027">
    <property type="term" value="P:ribosomal large subunit assembly"/>
    <property type="evidence" value="ECO:0007669"/>
    <property type="project" value="TreeGrafter"/>
</dbReference>
<name>A0A672I1K1_SALFA</name>
<dbReference type="Pfam" id="PF04427">
    <property type="entry name" value="Brix"/>
    <property type="match status" value="1"/>
</dbReference>
<evidence type="ECO:0000259" key="9">
    <source>
        <dbReference type="PROSITE" id="PS50833"/>
    </source>
</evidence>
<evidence type="ECO:0000256" key="5">
    <source>
        <dbReference type="ARBA" id="ARBA00022517"/>
    </source>
</evidence>
<dbReference type="Ensembl" id="ENSSFAT00005036801.1">
    <property type="protein sequence ID" value="ENSSFAP00005035463.1"/>
    <property type="gene ID" value="ENSSFAG00005017964.1"/>
</dbReference>
<organism evidence="10 11">
    <name type="scientific">Salarias fasciatus</name>
    <name type="common">Jewelled blenny</name>
    <name type="synonym">Blennius fasciatus</name>
    <dbReference type="NCBI Taxonomy" id="181472"/>
    <lineage>
        <taxon>Eukaryota</taxon>
        <taxon>Metazoa</taxon>
        <taxon>Chordata</taxon>
        <taxon>Craniata</taxon>
        <taxon>Vertebrata</taxon>
        <taxon>Euteleostomi</taxon>
        <taxon>Actinopterygii</taxon>
        <taxon>Neopterygii</taxon>
        <taxon>Teleostei</taxon>
        <taxon>Neoteleostei</taxon>
        <taxon>Acanthomorphata</taxon>
        <taxon>Ovalentaria</taxon>
        <taxon>Blenniimorphae</taxon>
        <taxon>Blenniiformes</taxon>
        <taxon>Blennioidei</taxon>
        <taxon>Blenniidae</taxon>
        <taxon>Salariinae</taxon>
        <taxon>Salarias</taxon>
    </lineage>
</organism>
<dbReference type="SUPFAM" id="SSF52954">
    <property type="entry name" value="Class II aaRS ABD-related"/>
    <property type="match status" value="1"/>
</dbReference>
<evidence type="ECO:0000256" key="7">
    <source>
        <dbReference type="ARBA" id="ARBA00033181"/>
    </source>
</evidence>
<dbReference type="PANTHER" id="PTHR13634:SF0">
    <property type="entry name" value="RIBOSOME BIOGENESIS PROTEIN BRX1 HOMOLOG"/>
    <property type="match status" value="1"/>
</dbReference>
<protein>
    <recommendedName>
        <fullName evidence="4">Ribosome biogenesis protein BRX1 homolog</fullName>
    </recommendedName>
    <alternativeName>
        <fullName evidence="7">Brix domain-containing protein 2</fullName>
    </alternativeName>
</protein>
<proteinExistence type="inferred from homology"/>
<evidence type="ECO:0000256" key="4">
    <source>
        <dbReference type="ARBA" id="ARBA00020522"/>
    </source>
</evidence>
<comment type="subcellular location">
    <subcellularLocation>
        <location evidence="2">Nucleus</location>
        <location evidence="2">Nucleolus</location>
    </subcellularLocation>
</comment>
<evidence type="ECO:0000256" key="1">
    <source>
        <dbReference type="ARBA" id="ARBA00003439"/>
    </source>
</evidence>
<keyword evidence="8" id="KW-0812">Transmembrane</keyword>
<dbReference type="InterPro" id="IPR007109">
    <property type="entry name" value="Brix"/>
</dbReference>
<gene>
    <name evidence="10" type="primary">bxdc2</name>
</gene>
<evidence type="ECO:0000256" key="2">
    <source>
        <dbReference type="ARBA" id="ARBA00004604"/>
    </source>
</evidence>
<dbReference type="Proteomes" id="UP000472267">
    <property type="component" value="Unassembled WGS sequence"/>
</dbReference>
<evidence type="ECO:0000256" key="3">
    <source>
        <dbReference type="ARBA" id="ARBA00006369"/>
    </source>
</evidence>
<sequence length="336" mass="38386">MAAYKRKRGLSGLADKKAKKVKFVADGDEEEQDENNEITVVPPVSMGKWTNKERVLIFSSRGINFRTRHLMQDLRTMMPHSKADTKMDRKDKLLVINEVCEIKNCNKCLFFEAKKKQDLYMWISNSPHGPSAKFLVQNIHTLAELKMTGNCLKGSRPLLSFDPKFDSEPHYALLKELFIQTFSTPRYHPKSQPFVDHVLTFTIADNRIWFRNYQIIEEDASLVEVGPRFVLNLIKIFQGSFGGPTLYENPNFKSPNMVTWGAFTFCGLGSILFHVFVRTTIKFHKADLSVVIPDEVLQGEETPAVRPHRHFAGQGQGFSGRLQQGHLVSVKQNNEP</sequence>
<feature type="domain" description="Brix" evidence="9">
    <location>
        <begin position="53"/>
        <end position="242"/>
    </location>
</feature>
<dbReference type="FunFam" id="3.40.50.10480:FF:000003">
    <property type="entry name" value="Ribosome biogenesis protein BRX1"/>
    <property type="match status" value="1"/>
</dbReference>
<comment type="function">
    <text evidence="1">Required for biogenesis of the 60S ribosomal subunit.</text>
</comment>
<evidence type="ECO:0000313" key="10">
    <source>
        <dbReference type="Ensembl" id="ENSSFAP00005035463.1"/>
    </source>
</evidence>
<dbReference type="PANTHER" id="PTHR13634">
    <property type="entry name" value="RIBOSOME BIOGENESIS PROTEIN BRIX"/>
    <property type="match status" value="1"/>
</dbReference>
<evidence type="ECO:0000313" key="11">
    <source>
        <dbReference type="Proteomes" id="UP000472267"/>
    </source>
</evidence>
<keyword evidence="6" id="KW-0539">Nucleus</keyword>
<comment type="similarity">
    <text evidence="3">Belongs to the BRX1 family.</text>
</comment>
<evidence type="ECO:0000256" key="6">
    <source>
        <dbReference type="ARBA" id="ARBA00023242"/>
    </source>
</evidence>
<dbReference type="PROSITE" id="PS50833">
    <property type="entry name" value="BRIX"/>
    <property type="match status" value="1"/>
</dbReference>
<dbReference type="Gene3D" id="3.40.50.10480">
    <property type="entry name" value="Probable brix-domain ribosomal biogenesis protein"/>
    <property type="match status" value="1"/>
</dbReference>
<reference evidence="10" key="2">
    <citation type="submission" date="2025-09" db="UniProtKB">
        <authorList>
            <consortium name="Ensembl"/>
        </authorList>
    </citation>
    <scope>IDENTIFICATION</scope>
</reference>
<keyword evidence="8" id="KW-0472">Membrane</keyword>
<accession>A0A672I1K1</accession>
<reference evidence="10" key="1">
    <citation type="submission" date="2025-08" db="UniProtKB">
        <authorList>
            <consortium name="Ensembl"/>
        </authorList>
    </citation>
    <scope>IDENTIFICATION</scope>
</reference>